<gene>
    <name evidence="3" type="ORF">FRACYDRAFT_260253</name>
</gene>
<proteinExistence type="predicted"/>
<dbReference type="Pfam" id="PF03457">
    <property type="entry name" value="HA"/>
    <property type="match status" value="1"/>
</dbReference>
<evidence type="ECO:0000259" key="2">
    <source>
        <dbReference type="Pfam" id="PF03457"/>
    </source>
</evidence>
<dbReference type="InterPro" id="IPR005114">
    <property type="entry name" value="Helicase_assoc"/>
</dbReference>
<dbReference type="AlphaFoldDB" id="A0A1E7FPV8"/>
<feature type="region of interest" description="Disordered" evidence="1">
    <location>
        <begin position="15"/>
        <end position="52"/>
    </location>
</feature>
<dbReference type="EMBL" id="KV784355">
    <property type="protein sequence ID" value="OEU20177.1"/>
    <property type="molecule type" value="Genomic_DNA"/>
</dbReference>
<evidence type="ECO:0000256" key="1">
    <source>
        <dbReference type="SAM" id="MobiDB-lite"/>
    </source>
</evidence>
<dbReference type="Proteomes" id="UP000095751">
    <property type="component" value="Unassembled WGS sequence"/>
</dbReference>
<evidence type="ECO:0000313" key="3">
    <source>
        <dbReference type="EMBL" id="OEU20177.1"/>
    </source>
</evidence>
<keyword evidence="4" id="KW-1185">Reference proteome</keyword>
<dbReference type="Gene3D" id="6.10.140.530">
    <property type="match status" value="1"/>
</dbReference>
<dbReference type="OrthoDB" id="70932at2759"/>
<dbReference type="KEGG" id="fcy:FRACYDRAFT_260253"/>
<organism evidence="3 4">
    <name type="scientific">Fragilariopsis cylindrus CCMP1102</name>
    <dbReference type="NCBI Taxonomy" id="635003"/>
    <lineage>
        <taxon>Eukaryota</taxon>
        <taxon>Sar</taxon>
        <taxon>Stramenopiles</taxon>
        <taxon>Ochrophyta</taxon>
        <taxon>Bacillariophyta</taxon>
        <taxon>Bacillariophyceae</taxon>
        <taxon>Bacillariophycidae</taxon>
        <taxon>Bacillariales</taxon>
        <taxon>Bacillariaceae</taxon>
        <taxon>Fragilariopsis</taxon>
    </lineage>
</organism>
<dbReference type="PANTHER" id="PTHR33418">
    <property type="entry name" value="HELICASE-ASSOCIATED"/>
    <property type="match status" value="1"/>
</dbReference>
<accession>A0A1E7FPV8</accession>
<name>A0A1E7FPV8_9STRA</name>
<reference evidence="3 4" key="1">
    <citation type="submission" date="2016-09" db="EMBL/GenBank/DDBJ databases">
        <title>Extensive genetic diversity and differential bi-allelic expression allows diatom success in the polar Southern Ocean.</title>
        <authorList>
            <consortium name="DOE Joint Genome Institute"/>
            <person name="Mock T."/>
            <person name="Otillar R.P."/>
            <person name="Strauss J."/>
            <person name="Dupont C."/>
            <person name="Frickenhaus S."/>
            <person name="Maumus F."/>
            <person name="Mcmullan M."/>
            <person name="Sanges R."/>
            <person name="Schmutz J."/>
            <person name="Toseland A."/>
            <person name="Valas R."/>
            <person name="Veluchamy A."/>
            <person name="Ward B.J."/>
            <person name="Allen A."/>
            <person name="Barry K."/>
            <person name="Falciatore A."/>
            <person name="Ferrante M."/>
            <person name="Fortunato A.E."/>
            <person name="Gloeckner G."/>
            <person name="Gruber A."/>
            <person name="Hipkin R."/>
            <person name="Janech M."/>
            <person name="Kroth P."/>
            <person name="Leese F."/>
            <person name="Lindquist E."/>
            <person name="Lyon B.R."/>
            <person name="Martin J."/>
            <person name="Mayer C."/>
            <person name="Parker M."/>
            <person name="Quesneville H."/>
            <person name="Raymond J."/>
            <person name="Uhlig C."/>
            <person name="Valentin K.U."/>
            <person name="Worden A.Z."/>
            <person name="Armbrust E.V."/>
            <person name="Bowler C."/>
            <person name="Green B."/>
            <person name="Moulton V."/>
            <person name="Van Oosterhout C."/>
            <person name="Grigoriev I."/>
        </authorList>
    </citation>
    <scope>NUCLEOTIDE SEQUENCE [LARGE SCALE GENOMIC DNA]</scope>
    <source>
        <strain evidence="3 4">CCMP1102</strain>
    </source>
</reference>
<evidence type="ECO:0000313" key="4">
    <source>
        <dbReference type="Proteomes" id="UP000095751"/>
    </source>
</evidence>
<protein>
    <recommendedName>
        <fullName evidence="2">Helicase-associated domain-containing protein</fullName>
    </recommendedName>
</protein>
<feature type="domain" description="Helicase-associated" evidence="2">
    <location>
        <begin position="57"/>
        <end position="125"/>
    </location>
</feature>
<sequence>MTVIKIESSKEKVTKKKDSSFVKTESSMAKQEKKLKTKTNMNDSTTATTKKSRTKLSFGEQLMECTEFKTKFGHCKIKTNGTDSNKGLGIWVQEMRRNFKLQMTTGKPRSRISEEHIQQLNNIGFHWGFTPKAGLPQSDEAWYAALEKVTQYHKDFNTFDIEVKEEDNKNGGGAQLLYLAEWACDQRDQKKRRDSKMKSNMNKTRVDLLTKIKFNWGGQRKFFTKK</sequence>
<dbReference type="InParanoid" id="A0A1E7FPV8"/>
<dbReference type="PANTHER" id="PTHR33418:SF1">
    <property type="entry name" value="HELICASE-ASSOCIATED DOMAIN-CONTAINING PROTEIN"/>
    <property type="match status" value="1"/>
</dbReference>